<sequence>MTFDQQPKYGHLKKLHAAVNLCSDTLLYGTQTIISLGALQQAYVYKRETNECAAFLVNTDGAYDANVQFQNQTYKIPQKSISILPDCKTEAFNTAKVSSKESIRTRTPIVKANRYLTYYLWYTTSYEQSEEQSTTIRVNSRGHVLRAFVNGEFIGVNDISMLSIMIGLPDSGAYMESRASGLENVRIGEKDLSNLSWGYHYQVGFKGEMLQVYTKHGSRKAKWNKFASSSQPFKWYKGNDPVAVNLGSMGKGEVWINGESIGRYWISFLNPQGSPSQIWYHIPRSFLKPRDNLLVMFEEEGGNPLGISVDTVSVAMT</sequence>
<dbReference type="Pfam" id="PF21467">
    <property type="entry name" value="BetaGal_gal-bd"/>
    <property type="match status" value="1"/>
</dbReference>
<gene>
    <name evidence="13" type="ORF">AAHA92_20735</name>
</gene>
<dbReference type="InterPro" id="IPR008979">
    <property type="entry name" value="Galactose-bd-like_sf"/>
</dbReference>
<evidence type="ECO:0000259" key="11">
    <source>
        <dbReference type="Pfam" id="PF17834"/>
    </source>
</evidence>
<evidence type="ECO:0000256" key="8">
    <source>
        <dbReference type="ARBA" id="ARBA00022801"/>
    </source>
</evidence>
<dbReference type="FunFam" id="2.60.120.260:FF:000050">
    <property type="entry name" value="Beta-galactosidase"/>
    <property type="match status" value="1"/>
</dbReference>
<evidence type="ECO:0000256" key="6">
    <source>
        <dbReference type="ARBA" id="ARBA00022525"/>
    </source>
</evidence>
<comment type="caution">
    <text evidence="13">The sequence shown here is derived from an EMBL/GenBank/DDBJ whole genome shotgun (WGS) entry which is preliminary data.</text>
</comment>
<evidence type="ECO:0000256" key="3">
    <source>
        <dbReference type="ARBA" id="ARBA00009809"/>
    </source>
</evidence>
<feature type="domain" description="Beta-galactosidase galactose-binding" evidence="12">
    <location>
        <begin position="237"/>
        <end position="292"/>
    </location>
</feature>
<protein>
    <recommendedName>
        <fullName evidence="4">beta-galactosidase</fullName>
        <ecNumber evidence="4">3.2.1.23</ecNumber>
    </recommendedName>
</protein>
<dbReference type="GO" id="GO:0004565">
    <property type="term" value="F:beta-galactosidase activity"/>
    <property type="evidence" value="ECO:0007669"/>
    <property type="project" value="UniProtKB-EC"/>
</dbReference>
<accession>A0ABD1GII3</accession>
<evidence type="ECO:0000256" key="5">
    <source>
        <dbReference type="ARBA" id="ARBA00022523"/>
    </source>
</evidence>
<evidence type="ECO:0000256" key="9">
    <source>
        <dbReference type="ARBA" id="ARBA00023180"/>
    </source>
</evidence>
<evidence type="ECO:0000313" key="14">
    <source>
        <dbReference type="Proteomes" id="UP001567538"/>
    </source>
</evidence>
<organism evidence="13 14">
    <name type="scientific">Salvia divinorum</name>
    <name type="common">Maria pastora</name>
    <name type="synonym">Diviner's sage</name>
    <dbReference type="NCBI Taxonomy" id="28513"/>
    <lineage>
        <taxon>Eukaryota</taxon>
        <taxon>Viridiplantae</taxon>
        <taxon>Streptophyta</taxon>
        <taxon>Embryophyta</taxon>
        <taxon>Tracheophyta</taxon>
        <taxon>Spermatophyta</taxon>
        <taxon>Magnoliopsida</taxon>
        <taxon>eudicotyledons</taxon>
        <taxon>Gunneridae</taxon>
        <taxon>Pentapetalae</taxon>
        <taxon>asterids</taxon>
        <taxon>lamiids</taxon>
        <taxon>Lamiales</taxon>
        <taxon>Lamiaceae</taxon>
        <taxon>Nepetoideae</taxon>
        <taxon>Mentheae</taxon>
        <taxon>Salviinae</taxon>
        <taxon>Salvia</taxon>
        <taxon>Salvia subgen. Calosphace</taxon>
    </lineage>
</organism>
<dbReference type="Proteomes" id="UP001567538">
    <property type="component" value="Unassembled WGS sequence"/>
</dbReference>
<feature type="domain" description="Beta-galactosidase beta-sandwich" evidence="11">
    <location>
        <begin position="41"/>
        <end position="97"/>
    </location>
</feature>
<reference evidence="13 14" key="1">
    <citation type="submission" date="2024-06" db="EMBL/GenBank/DDBJ databases">
        <title>A chromosome level genome sequence of Diviner's sage (Salvia divinorum).</title>
        <authorList>
            <person name="Ford S.A."/>
            <person name="Ro D.-K."/>
            <person name="Ness R.W."/>
            <person name="Phillips M.A."/>
        </authorList>
    </citation>
    <scope>NUCLEOTIDE SEQUENCE [LARGE SCALE GENOMIC DNA]</scope>
    <source>
        <strain evidence="13">SAF-2024a</strain>
        <tissue evidence="13">Leaf</tissue>
    </source>
</reference>
<dbReference type="InterPro" id="IPR041392">
    <property type="entry name" value="GHD"/>
</dbReference>
<dbReference type="EMBL" id="JBEAFC010000008">
    <property type="protein sequence ID" value="KAL1543809.1"/>
    <property type="molecule type" value="Genomic_DNA"/>
</dbReference>
<evidence type="ECO:0000256" key="2">
    <source>
        <dbReference type="ARBA" id="ARBA00004271"/>
    </source>
</evidence>
<proteinExistence type="inferred from homology"/>
<name>A0ABD1GII3_SALDI</name>
<evidence type="ECO:0000256" key="1">
    <source>
        <dbReference type="ARBA" id="ARBA00001412"/>
    </source>
</evidence>
<evidence type="ECO:0000256" key="4">
    <source>
        <dbReference type="ARBA" id="ARBA00012756"/>
    </source>
</evidence>
<dbReference type="EC" id="3.2.1.23" evidence="4"/>
<comment type="similarity">
    <text evidence="3">Belongs to the glycosyl hydrolase 35 family.</text>
</comment>
<dbReference type="PANTHER" id="PTHR23421">
    <property type="entry name" value="BETA-GALACTOSIDASE RELATED"/>
    <property type="match status" value="1"/>
</dbReference>
<dbReference type="InterPro" id="IPR001944">
    <property type="entry name" value="Glycoside_Hdrlase_35"/>
</dbReference>
<dbReference type="Pfam" id="PF17834">
    <property type="entry name" value="GHD"/>
    <property type="match status" value="1"/>
</dbReference>
<keyword evidence="6" id="KW-0964">Secreted</keyword>
<keyword evidence="14" id="KW-1185">Reference proteome</keyword>
<dbReference type="GO" id="GO:0048046">
    <property type="term" value="C:apoplast"/>
    <property type="evidence" value="ECO:0007669"/>
    <property type="project" value="UniProtKB-SubCell"/>
</dbReference>
<evidence type="ECO:0000256" key="7">
    <source>
        <dbReference type="ARBA" id="ARBA00022729"/>
    </source>
</evidence>
<evidence type="ECO:0000313" key="13">
    <source>
        <dbReference type="EMBL" id="KAL1543809.1"/>
    </source>
</evidence>
<dbReference type="SUPFAM" id="SSF49785">
    <property type="entry name" value="Galactose-binding domain-like"/>
    <property type="match status" value="1"/>
</dbReference>
<evidence type="ECO:0000256" key="10">
    <source>
        <dbReference type="ARBA" id="ARBA00023295"/>
    </source>
</evidence>
<keyword evidence="7" id="KW-0732">Signal</keyword>
<evidence type="ECO:0000259" key="12">
    <source>
        <dbReference type="Pfam" id="PF21467"/>
    </source>
</evidence>
<comment type="catalytic activity">
    <reaction evidence="1">
        <text>Hydrolysis of terminal non-reducing beta-D-galactose residues in beta-D-galactosides.</text>
        <dbReference type="EC" id="3.2.1.23"/>
    </reaction>
</comment>
<keyword evidence="5" id="KW-0052">Apoplast</keyword>
<dbReference type="AlphaFoldDB" id="A0ABD1GII3"/>
<keyword evidence="8" id="KW-0378">Hydrolase</keyword>
<dbReference type="Gene3D" id="2.60.120.260">
    <property type="entry name" value="Galactose-binding domain-like"/>
    <property type="match status" value="1"/>
</dbReference>
<dbReference type="InterPro" id="IPR048913">
    <property type="entry name" value="BetaGal_gal-bd"/>
</dbReference>
<comment type="subcellular location">
    <subcellularLocation>
        <location evidence="2">Secreted</location>
        <location evidence="2">Extracellular space</location>
        <location evidence="2">Apoplast</location>
    </subcellularLocation>
</comment>
<keyword evidence="9" id="KW-0325">Glycoprotein</keyword>
<keyword evidence="10" id="KW-0326">Glycosidase</keyword>